<evidence type="ECO:0000256" key="1">
    <source>
        <dbReference type="SAM" id="SignalP"/>
    </source>
</evidence>
<feature type="chain" id="PRO_5002110843" evidence="1">
    <location>
        <begin position="17"/>
        <end position="82"/>
    </location>
</feature>
<protein>
    <submittedName>
        <fullName evidence="2">Uncharacterized protein</fullName>
    </submittedName>
</protein>
<accession>A0A0B6ZPA3</accession>
<dbReference type="EMBL" id="HACG01022665">
    <property type="protein sequence ID" value="CEK69530.1"/>
    <property type="molecule type" value="Transcribed_RNA"/>
</dbReference>
<feature type="signal peptide" evidence="1">
    <location>
        <begin position="1"/>
        <end position="16"/>
    </location>
</feature>
<sequence>YYICLVLHCTICLVLWLRGNMYQEYDINTAHNTISSVIINVCQLYLSVPTTFAYKFSPLSTVYYTIQELNVYSRKVSSQHAH</sequence>
<gene>
    <name evidence="2" type="primary">ORF70559</name>
</gene>
<reference evidence="2" key="1">
    <citation type="submission" date="2014-12" db="EMBL/GenBank/DDBJ databases">
        <title>Insight into the proteome of Arion vulgaris.</title>
        <authorList>
            <person name="Aradska J."/>
            <person name="Bulat T."/>
            <person name="Smidak R."/>
            <person name="Sarate P."/>
            <person name="Gangsoo J."/>
            <person name="Sialana F."/>
            <person name="Bilban M."/>
            <person name="Lubec G."/>
        </authorList>
    </citation>
    <scope>NUCLEOTIDE SEQUENCE</scope>
    <source>
        <tissue evidence="2">Skin</tissue>
    </source>
</reference>
<keyword evidence="1" id="KW-0732">Signal</keyword>
<organism evidence="2">
    <name type="scientific">Arion vulgaris</name>
    <dbReference type="NCBI Taxonomy" id="1028688"/>
    <lineage>
        <taxon>Eukaryota</taxon>
        <taxon>Metazoa</taxon>
        <taxon>Spiralia</taxon>
        <taxon>Lophotrochozoa</taxon>
        <taxon>Mollusca</taxon>
        <taxon>Gastropoda</taxon>
        <taxon>Heterobranchia</taxon>
        <taxon>Euthyneura</taxon>
        <taxon>Panpulmonata</taxon>
        <taxon>Eupulmonata</taxon>
        <taxon>Stylommatophora</taxon>
        <taxon>Helicina</taxon>
        <taxon>Arionoidea</taxon>
        <taxon>Arionidae</taxon>
        <taxon>Arion</taxon>
    </lineage>
</organism>
<name>A0A0B6ZPA3_9EUPU</name>
<feature type="non-terminal residue" evidence="2">
    <location>
        <position position="1"/>
    </location>
</feature>
<proteinExistence type="predicted"/>
<dbReference type="AlphaFoldDB" id="A0A0B6ZPA3"/>
<evidence type="ECO:0000313" key="2">
    <source>
        <dbReference type="EMBL" id="CEK69530.1"/>
    </source>
</evidence>